<organism evidence="4 5">
    <name type="scientific">Ophiocordyceps sinensis</name>
    <dbReference type="NCBI Taxonomy" id="72228"/>
    <lineage>
        <taxon>Eukaryota</taxon>
        <taxon>Fungi</taxon>
        <taxon>Dikarya</taxon>
        <taxon>Ascomycota</taxon>
        <taxon>Pezizomycotina</taxon>
        <taxon>Sordariomycetes</taxon>
        <taxon>Hypocreomycetidae</taxon>
        <taxon>Hypocreales</taxon>
        <taxon>Ophiocordycipitaceae</taxon>
        <taxon>Ophiocordyceps</taxon>
    </lineage>
</organism>
<name>A0A8H4LUM8_9HYPO</name>
<comment type="similarity">
    <text evidence="1">Belongs to the DNA mismatch repair MutL/HexB family.</text>
</comment>
<dbReference type="InterPro" id="IPR042121">
    <property type="entry name" value="MutL_C_regsub"/>
</dbReference>
<dbReference type="GO" id="GO:0032300">
    <property type="term" value="C:mismatch repair complex"/>
    <property type="evidence" value="ECO:0007669"/>
    <property type="project" value="InterPro"/>
</dbReference>
<feature type="domain" description="MutL C-terminal dimerisation" evidence="3">
    <location>
        <begin position="613"/>
        <end position="805"/>
    </location>
</feature>
<feature type="compositionally biased region" description="Low complexity" evidence="2">
    <location>
        <begin position="391"/>
        <end position="405"/>
    </location>
</feature>
<accession>A0A8H4LUM8</accession>
<dbReference type="GO" id="GO:0005524">
    <property type="term" value="F:ATP binding"/>
    <property type="evidence" value="ECO:0007669"/>
    <property type="project" value="InterPro"/>
</dbReference>
<keyword evidence="5" id="KW-1185">Reference proteome</keyword>
<reference evidence="4 5" key="1">
    <citation type="journal article" date="2020" name="Genome Biol. Evol.">
        <title>A new high-quality draft genome assembly of the Chinese cordyceps Ophiocordyceps sinensis.</title>
        <authorList>
            <person name="Shu R."/>
            <person name="Zhang J."/>
            <person name="Meng Q."/>
            <person name="Zhang H."/>
            <person name="Zhou G."/>
            <person name="Li M."/>
            <person name="Wu P."/>
            <person name="Zhao Y."/>
            <person name="Chen C."/>
            <person name="Qin Q."/>
        </authorList>
    </citation>
    <scope>NUCLEOTIDE SEQUENCE [LARGE SCALE GENOMIC DNA]</scope>
    <source>
        <strain evidence="4 5">IOZ07</strain>
    </source>
</reference>
<dbReference type="InterPro" id="IPR042120">
    <property type="entry name" value="MutL_C_dimsub"/>
</dbReference>
<dbReference type="InterPro" id="IPR036890">
    <property type="entry name" value="HATPase_C_sf"/>
</dbReference>
<dbReference type="OrthoDB" id="429932at2759"/>
<dbReference type="SUPFAM" id="SSF55874">
    <property type="entry name" value="ATPase domain of HSP90 chaperone/DNA topoisomerase II/histidine kinase"/>
    <property type="match status" value="1"/>
</dbReference>
<evidence type="ECO:0000256" key="1">
    <source>
        <dbReference type="ARBA" id="ARBA00006082"/>
    </source>
</evidence>
<dbReference type="PANTHER" id="PTHR10073:SF47">
    <property type="entry name" value="DNA MISMATCH REPAIR PROTEIN MLH3"/>
    <property type="match status" value="1"/>
</dbReference>
<comment type="caution">
    <text evidence="4">The sequence shown here is derived from an EMBL/GenBank/DDBJ whole genome shotgun (WGS) entry which is preliminary data.</text>
</comment>
<dbReference type="InterPro" id="IPR037198">
    <property type="entry name" value="MutL_C_sf"/>
</dbReference>
<dbReference type="SMART" id="SM00853">
    <property type="entry name" value="MutL_C"/>
    <property type="match status" value="1"/>
</dbReference>
<evidence type="ECO:0000256" key="2">
    <source>
        <dbReference type="SAM" id="MobiDB-lite"/>
    </source>
</evidence>
<evidence type="ECO:0000313" key="4">
    <source>
        <dbReference type="EMBL" id="KAF4505875.1"/>
    </source>
</evidence>
<dbReference type="Gene3D" id="3.30.1370.100">
    <property type="entry name" value="MutL, C-terminal domain, regulatory subdomain"/>
    <property type="match status" value="1"/>
</dbReference>
<feature type="region of interest" description="Disordered" evidence="2">
    <location>
        <begin position="489"/>
        <end position="528"/>
    </location>
</feature>
<sequence>MSIRQLPEDVAAKIRSSSAVTSLNQVASGLLRNSLDAGSHKIHIRLDYARGNCLVEDDGLGIEPREFRADGGLGKPHHTSKYPPNSCFHGSRGDFLASVANLSLLSVVSHHHRHLSQSFLSIHNSKVLTRQLPASAEQRLEVFSHGSRVSVHALFGSMPVRVKHQAAVFSGRSGIEKEWGHVVREVVTLLLAWPSEVSVVLSETAARRELRLKSTANVDMLLRTSRLFTQASLADSDDADSWRPVSASARHIRIKGCISTTPVATRRSQTMSLGIQPILNSQDNSLLYEAINDVFRNSSFGVVEDNEVDASEHTGLNAKPRKCLERWPMFYLQIILPSADMVAVDEVLNDSHKVLANILDLLRAVSHDFLKKQCLRPRALGRVVDLATRSTSSSQARAESSTTRSYFSTEPKTVRSSAQSWLTDSDNRAGRPFDDWNRVKVGWAAPRSKERGLLGEQKRRPMELQADTHRLVGEGGKLLRRPFDTWTLGEQVNQHQVPRPGPRGEAEEGGSLLSSDTNGKPPIVSTMERRRHKVRALENRTKPQPSEWLQGVLQSWENPVFEAAENAIHNLYESGPGTHTGHACRGKGHVRFETGSMSLAGRLSRSALGDAQVIAQVDRKFILVRLPLKSCMTAGDVLSSSGLVMIDQHAADERCRLEKLLEGYFEDKSGTGLQPVVEPLEQPVVFEASGREGEVLERHGEHFEAWGVVYKVQRGPRPSSACQVKVTGLPPSILERCRGEPRVLINLVRKEMWALADDRTVSRARGGRHDTGKSWTLMFRGCPSGILELLYSRSCRSAIMFNDELSRDECGQLVQRLSRCVFPFQCAHGRPSMVPLADLGSGAGRIWRDGPPVGLQGWKRWLADDR</sequence>
<dbReference type="GO" id="GO:0140664">
    <property type="term" value="F:ATP-dependent DNA damage sensor activity"/>
    <property type="evidence" value="ECO:0007669"/>
    <property type="project" value="InterPro"/>
</dbReference>
<gene>
    <name evidence="4" type="ORF">G6O67_007778</name>
</gene>
<feature type="region of interest" description="Disordered" evidence="2">
    <location>
        <begin position="391"/>
        <end position="411"/>
    </location>
</feature>
<dbReference type="SUPFAM" id="SSF118116">
    <property type="entry name" value="DNA mismatch repair protein MutL"/>
    <property type="match status" value="1"/>
</dbReference>
<dbReference type="Pfam" id="PF13589">
    <property type="entry name" value="HATPase_c_3"/>
    <property type="match status" value="1"/>
</dbReference>
<dbReference type="AlphaFoldDB" id="A0A8H4LUM8"/>
<dbReference type="Proteomes" id="UP000557566">
    <property type="component" value="Unassembled WGS sequence"/>
</dbReference>
<evidence type="ECO:0000259" key="3">
    <source>
        <dbReference type="SMART" id="SM00853"/>
    </source>
</evidence>
<dbReference type="Pfam" id="PF08676">
    <property type="entry name" value="MutL_C"/>
    <property type="match status" value="1"/>
</dbReference>
<dbReference type="Gene3D" id="3.30.1540.20">
    <property type="entry name" value="MutL, C-terminal domain, dimerisation subdomain"/>
    <property type="match status" value="1"/>
</dbReference>
<dbReference type="GO" id="GO:0016887">
    <property type="term" value="F:ATP hydrolysis activity"/>
    <property type="evidence" value="ECO:0007669"/>
    <property type="project" value="InterPro"/>
</dbReference>
<protein>
    <recommendedName>
        <fullName evidence="3">MutL C-terminal dimerisation domain-containing protein</fullName>
    </recommendedName>
</protein>
<dbReference type="EMBL" id="JAAVMX010000008">
    <property type="protein sequence ID" value="KAF4505875.1"/>
    <property type="molecule type" value="Genomic_DNA"/>
</dbReference>
<dbReference type="InterPro" id="IPR014790">
    <property type="entry name" value="MutL_C"/>
</dbReference>
<dbReference type="Gene3D" id="3.30.565.10">
    <property type="entry name" value="Histidine kinase-like ATPase, C-terminal domain"/>
    <property type="match status" value="1"/>
</dbReference>
<proteinExistence type="inferred from homology"/>
<dbReference type="PANTHER" id="PTHR10073">
    <property type="entry name" value="DNA MISMATCH REPAIR PROTEIN MLH, PMS, MUTL"/>
    <property type="match status" value="1"/>
</dbReference>
<evidence type="ECO:0000313" key="5">
    <source>
        <dbReference type="Proteomes" id="UP000557566"/>
    </source>
</evidence>
<dbReference type="InterPro" id="IPR038973">
    <property type="entry name" value="MutL/Mlh/Pms-like"/>
</dbReference>
<dbReference type="GO" id="GO:0006298">
    <property type="term" value="P:mismatch repair"/>
    <property type="evidence" value="ECO:0007669"/>
    <property type="project" value="InterPro"/>
</dbReference>